<evidence type="ECO:0000256" key="2">
    <source>
        <dbReference type="ARBA" id="ARBA00022946"/>
    </source>
</evidence>
<evidence type="ECO:0000256" key="1">
    <source>
        <dbReference type="ARBA" id="ARBA00007692"/>
    </source>
</evidence>
<dbReference type="InterPro" id="IPR003690">
    <property type="entry name" value="MTERF"/>
</dbReference>
<reference evidence="4" key="1">
    <citation type="submission" date="2025-08" db="UniProtKB">
        <authorList>
            <consortium name="RefSeq"/>
        </authorList>
    </citation>
    <scope>IDENTIFICATION</scope>
    <source>
        <tissue evidence="4">Whole organism</tissue>
    </source>
</reference>
<protein>
    <submittedName>
        <fullName evidence="4">Transcription termination factor 4, mitochondrial</fullName>
    </submittedName>
</protein>
<accession>A0A9C6WW50</accession>
<organism evidence="3 4">
    <name type="scientific">Frankliniella occidentalis</name>
    <name type="common">Western flower thrips</name>
    <name type="synonym">Euthrips occidentalis</name>
    <dbReference type="NCBI Taxonomy" id="133901"/>
    <lineage>
        <taxon>Eukaryota</taxon>
        <taxon>Metazoa</taxon>
        <taxon>Ecdysozoa</taxon>
        <taxon>Arthropoda</taxon>
        <taxon>Hexapoda</taxon>
        <taxon>Insecta</taxon>
        <taxon>Pterygota</taxon>
        <taxon>Neoptera</taxon>
        <taxon>Paraneoptera</taxon>
        <taxon>Thysanoptera</taxon>
        <taxon>Terebrantia</taxon>
        <taxon>Thripoidea</taxon>
        <taxon>Thripidae</taxon>
        <taxon>Frankliniella</taxon>
    </lineage>
</organism>
<dbReference type="AlphaFoldDB" id="A0A9C6WW50"/>
<dbReference type="GO" id="GO:0003676">
    <property type="term" value="F:nucleic acid binding"/>
    <property type="evidence" value="ECO:0007669"/>
    <property type="project" value="InterPro"/>
</dbReference>
<proteinExistence type="inferred from homology"/>
<dbReference type="Proteomes" id="UP000504606">
    <property type="component" value="Unplaced"/>
</dbReference>
<dbReference type="Gene3D" id="1.25.70.10">
    <property type="entry name" value="Transcription termination factor 3, mitochondrial"/>
    <property type="match status" value="1"/>
</dbReference>
<dbReference type="RefSeq" id="XP_052120395.1">
    <property type="nucleotide sequence ID" value="XM_052264435.1"/>
</dbReference>
<dbReference type="GeneID" id="127748899"/>
<name>A0A9C6WW50_FRAOC</name>
<comment type="similarity">
    <text evidence="1">Belongs to the mTERF family.</text>
</comment>
<gene>
    <name evidence="4" type="primary">LOC127748899</name>
</gene>
<sequence length="305" mass="34792">MNPFMKTGSLRTMIRMFRHNLCFPADTVNKVPILYSTTNVSPRSNFNDTANSLTLELIKNYGVKNERILQKVVNIPILSNSDPHEWKKVMEILLYRGLSPVKSVLTVIKHPALLKMSSLKINRVWDDWVECFQETELVKELLEECPMFLSVSGKIEIEPKYEQLKAIVKSKKAVAKILMNCPQIMFQSLTELQNVSDYLSEVMIARNAAEYSKSTVLGCTLQEVMIRHVFLDKCGKYKPPNLKQSESIPSGNASLSEIYDTSEEEFATKTAGVTLEEYVVFQSLFADELEDKRIISEEETDSDED</sequence>
<dbReference type="InterPro" id="IPR038538">
    <property type="entry name" value="MTERF_sf"/>
</dbReference>
<evidence type="ECO:0000313" key="4">
    <source>
        <dbReference type="RefSeq" id="XP_052120395.1"/>
    </source>
</evidence>
<keyword evidence="3" id="KW-1185">Reference proteome</keyword>
<dbReference type="KEGG" id="foc:127748899"/>
<dbReference type="Pfam" id="PF02536">
    <property type="entry name" value="mTERF"/>
    <property type="match status" value="1"/>
</dbReference>
<dbReference type="OrthoDB" id="9991972at2759"/>
<keyword evidence="2" id="KW-0809">Transit peptide</keyword>
<evidence type="ECO:0000313" key="3">
    <source>
        <dbReference type="Proteomes" id="UP000504606"/>
    </source>
</evidence>